<dbReference type="AlphaFoldDB" id="A0A136WFJ6"/>
<dbReference type="STRING" id="36847.CLNEO_12620"/>
<proteinExistence type="predicted"/>
<keyword evidence="2" id="KW-1185">Reference proteome</keyword>
<protein>
    <submittedName>
        <fullName evidence="1">Uncharacterized protein</fullName>
    </submittedName>
</protein>
<gene>
    <name evidence="1" type="ORF">CLNEO_12620</name>
</gene>
<comment type="caution">
    <text evidence="1">The sequence shown here is derived from an EMBL/GenBank/DDBJ whole genome shotgun (WGS) entry which is preliminary data.</text>
</comment>
<reference evidence="1 2" key="1">
    <citation type="submission" date="2016-01" db="EMBL/GenBank/DDBJ databases">
        <title>Genome sequence of Clostridium neopropionicum X4, DSM-3847.</title>
        <authorList>
            <person name="Poehlein A."/>
            <person name="Beck M.H."/>
            <person name="Bengelsdorf F.R."/>
            <person name="Daniel R."/>
            <person name="Duerre P."/>
        </authorList>
    </citation>
    <scope>NUCLEOTIDE SEQUENCE [LARGE SCALE GENOMIC DNA]</scope>
    <source>
        <strain evidence="1 2">DSM-3847</strain>
    </source>
</reference>
<dbReference type="EMBL" id="LRVM01000003">
    <property type="protein sequence ID" value="KXL53291.1"/>
    <property type="molecule type" value="Genomic_DNA"/>
</dbReference>
<evidence type="ECO:0000313" key="2">
    <source>
        <dbReference type="Proteomes" id="UP000070539"/>
    </source>
</evidence>
<sequence>MNGKERLYDCMESFFIYRYVDLILRDSICK</sequence>
<evidence type="ECO:0000313" key="1">
    <source>
        <dbReference type="EMBL" id="KXL53291.1"/>
    </source>
</evidence>
<accession>A0A136WFJ6</accession>
<dbReference type="Proteomes" id="UP000070539">
    <property type="component" value="Unassembled WGS sequence"/>
</dbReference>
<organism evidence="1 2">
    <name type="scientific">Anaerotignum neopropionicum</name>
    <dbReference type="NCBI Taxonomy" id="36847"/>
    <lineage>
        <taxon>Bacteria</taxon>
        <taxon>Bacillati</taxon>
        <taxon>Bacillota</taxon>
        <taxon>Clostridia</taxon>
        <taxon>Lachnospirales</taxon>
        <taxon>Anaerotignaceae</taxon>
        <taxon>Anaerotignum</taxon>
    </lineage>
</organism>
<name>A0A136WFJ6_9FIRM</name>